<dbReference type="SUPFAM" id="SSF49452">
    <property type="entry name" value="Starch-binding domain-like"/>
    <property type="match status" value="1"/>
</dbReference>
<keyword evidence="1" id="KW-0472">Membrane</keyword>
<evidence type="ECO:0000313" key="4">
    <source>
        <dbReference type="Proteomes" id="UP000584867"/>
    </source>
</evidence>
<keyword evidence="1" id="KW-1134">Transmembrane beta strand</keyword>
<keyword evidence="2" id="KW-0732">Signal</keyword>
<dbReference type="EMBL" id="JACHIO010000010">
    <property type="protein sequence ID" value="MBB5064428.1"/>
    <property type="molecule type" value="Genomic_DNA"/>
</dbReference>
<sequence>MKSPRMQQLVWLLLLLVCVVSPSMAQIDRTELNGTVSDPSGAMLSGVTVTIRQEGTNQQRVVVSDKQGQFVASSLPIGRFTVVFLRDGFNDLRIADVDLHSGDVRTINAKMKVGAVSQTVQVEGDRAGALLNKSDATLGGTIQSVQVAELPLNGRNLTTLELLAPGAIDAGSGQQSSIRFAGNGTDDNNFRLDGVDASGVFHASLKSALRLQFSTESIAEFKVDTAGYTADTGGSAGGQVSLISKTGTDVFHGSIFD</sequence>
<evidence type="ECO:0008006" key="5">
    <source>
        <dbReference type="Google" id="ProtNLM"/>
    </source>
</evidence>
<dbReference type="Pfam" id="PF13620">
    <property type="entry name" value="CarboxypepD_reg"/>
    <property type="match status" value="1"/>
</dbReference>
<evidence type="ECO:0000313" key="3">
    <source>
        <dbReference type="EMBL" id="MBB5064428.1"/>
    </source>
</evidence>
<dbReference type="Proteomes" id="UP000584867">
    <property type="component" value="Unassembled WGS sequence"/>
</dbReference>
<proteinExistence type="inferred from homology"/>
<comment type="similarity">
    <text evidence="1">Belongs to the TonB-dependent receptor family.</text>
</comment>
<gene>
    <name evidence="3" type="ORF">HDF15_002782</name>
</gene>
<dbReference type="InterPro" id="IPR039426">
    <property type="entry name" value="TonB-dep_rcpt-like"/>
</dbReference>
<comment type="subcellular location">
    <subcellularLocation>
        <location evidence="1">Cell outer membrane</location>
        <topology evidence="1">Multi-pass membrane protein</topology>
    </subcellularLocation>
</comment>
<organism evidence="3 4">
    <name type="scientific">Granulicella mallensis</name>
    <dbReference type="NCBI Taxonomy" id="940614"/>
    <lineage>
        <taxon>Bacteria</taxon>
        <taxon>Pseudomonadati</taxon>
        <taxon>Acidobacteriota</taxon>
        <taxon>Terriglobia</taxon>
        <taxon>Terriglobales</taxon>
        <taxon>Acidobacteriaceae</taxon>
        <taxon>Granulicella</taxon>
    </lineage>
</organism>
<keyword evidence="1" id="KW-0812">Transmembrane</keyword>
<comment type="caution">
    <text evidence="3">The sequence shown here is derived from an EMBL/GenBank/DDBJ whole genome shotgun (WGS) entry which is preliminary data.</text>
</comment>
<dbReference type="Gene3D" id="2.60.40.1120">
    <property type="entry name" value="Carboxypeptidase-like, regulatory domain"/>
    <property type="match status" value="1"/>
</dbReference>
<keyword evidence="1" id="KW-0813">Transport</keyword>
<evidence type="ECO:0000256" key="1">
    <source>
        <dbReference type="PROSITE-ProRule" id="PRU01360"/>
    </source>
</evidence>
<name>A0A7W8E9G4_9BACT</name>
<evidence type="ECO:0000256" key="2">
    <source>
        <dbReference type="SAM" id="SignalP"/>
    </source>
</evidence>
<accession>A0A7W8E9G4</accession>
<dbReference type="GO" id="GO:0009279">
    <property type="term" value="C:cell outer membrane"/>
    <property type="evidence" value="ECO:0007669"/>
    <property type="project" value="UniProtKB-SubCell"/>
</dbReference>
<dbReference type="SUPFAM" id="SSF56935">
    <property type="entry name" value="Porins"/>
    <property type="match status" value="1"/>
</dbReference>
<dbReference type="PROSITE" id="PS52016">
    <property type="entry name" value="TONB_DEPENDENT_REC_3"/>
    <property type="match status" value="1"/>
</dbReference>
<reference evidence="3 4" key="1">
    <citation type="submission" date="2020-08" db="EMBL/GenBank/DDBJ databases">
        <title>Genomic Encyclopedia of Type Strains, Phase IV (KMG-V): Genome sequencing to study the core and pangenomes of soil and plant-associated prokaryotes.</title>
        <authorList>
            <person name="Whitman W."/>
        </authorList>
    </citation>
    <scope>NUCLEOTIDE SEQUENCE [LARGE SCALE GENOMIC DNA]</scope>
    <source>
        <strain evidence="3 4">X5P3</strain>
    </source>
</reference>
<dbReference type="RefSeq" id="WP_260331048.1">
    <property type="nucleotide sequence ID" value="NZ_JACHIO010000010.1"/>
</dbReference>
<protein>
    <recommendedName>
        <fullName evidence="5">TonB-dependent receptor</fullName>
    </recommendedName>
</protein>
<dbReference type="GO" id="GO:0030246">
    <property type="term" value="F:carbohydrate binding"/>
    <property type="evidence" value="ECO:0007669"/>
    <property type="project" value="InterPro"/>
</dbReference>
<feature type="chain" id="PRO_5030684943" description="TonB-dependent receptor" evidence="2">
    <location>
        <begin position="26"/>
        <end position="257"/>
    </location>
</feature>
<dbReference type="AlphaFoldDB" id="A0A7W8E9G4"/>
<dbReference type="InterPro" id="IPR013784">
    <property type="entry name" value="Carb-bd-like_fold"/>
</dbReference>
<keyword evidence="1" id="KW-0998">Cell outer membrane</keyword>
<feature type="signal peptide" evidence="2">
    <location>
        <begin position="1"/>
        <end position="25"/>
    </location>
</feature>